<evidence type="ECO:0000313" key="1">
    <source>
        <dbReference type="EMBL" id="AHB50367.1"/>
    </source>
</evidence>
<dbReference type="Proteomes" id="UP000018542">
    <property type="component" value="Chromosome"/>
</dbReference>
<dbReference type="EMBL" id="CP006912">
    <property type="protein sequence ID" value="AHB50367.1"/>
    <property type="molecule type" value="Genomic_DNA"/>
</dbReference>
<proteinExistence type="predicted"/>
<dbReference type="AlphaFoldDB" id="V5SIQ3"/>
<dbReference type="PATRIC" id="fig|1029756.8.peg.3106"/>
<name>V5SIQ3_9HYPH</name>
<dbReference type="KEGG" id="hni:W911_14915"/>
<gene>
    <name evidence="1" type="ORF">W911_14915</name>
</gene>
<accession>V5SIQ3</accession>
<keyword evidence="2" id="KW-1185">Reference proteome</keyword>
<reference evidence="1 2" key="1">
    <citation type="journal article" date="2014" name="Genome Announc.">
        <title>Complete Genome Sequence of Hyphomicrobium nitrativorans Strain NL23, a Denitrifying Bacterium Isolated from Biofilm of a Methanol-Fed Denitrification System Treating Seawater at the Montreal Biodome.</title>
        <authorList>
            <person name="Martineau C."/>
            <person name="Villeneuve C."/>
            <person name="Mauffrey F."/>
            <person name="Villemur R."/>
        </authorList>
    </citation>
    <scope>NUCLEOTIDE SEQUENCE [LARGE SCALE GENOMIC DNA]</scope>
    <source>
        <strain evidence="1">NL23</strain>
    </source>
</reference>
<organism evidence="1 2">
    <name type="scientific">Hyphomicrobium nitrativorans NL23</name>
    <dbReference type="NCBI Taxonomy" id="1029756"/>
    <lineage>
        <taxon>Bacteria</taxon>
        <taxon>Pseudomonadati</taxon>
        <taxon>Pseudomonadota</taxon>
        <taxon>Alphaproteobacteria</taxon>
        <taxon>Hyphomicrobiales</taxon>
        <taxon>Hyphomicrobiaceae</taxon>
        <taxon>Hyphomicrobium</taxon>
    </lineage>
</organism>
<dbReference type="HOGENOM" id="CLU_762220_0_0_5"/>
<protein>
    <submittedName>
        <fullName evidence="1">Uncharacterized protein</fullName>
    </submittedName>
</protein>
<sequence length="404" mass="44388">MDAFSMRTKAKAIAPAHDALSVPEAQALEGILARFQSSRRPAIRRLAQTSHRVADLAVTYPAALYALASRHGSPKRRAQALGLIEAGAQLRDVAAALDLPLWLRRLPPEAFTGKLGAFPRSDIFGRRIANHLPTGSEHSAFWLQSVLFGTRAADETFALWLAQQRVFLDPGNPEELFGLIAAYAAISAGPPSRAKSLIVVPWRPEMALDTAVCAAKSWFNRMRLVIQLPDGALTDPWLAAGDARGYDFVPLLDESTILAEASAMQNCADQYADRLARDKCRLFSIRRRGVRIATLEIGPHPREAGVLAIAQLKARHNLPATAEVWQAAHTWLGTQKDLKRATIGARPDRPLDTDVWKRLLADYRSRKNGAPWLPEHASKETLTSVENGIGELARRAGITSWLFT</sequence>
<evidence type="ECO:0000313" key="2">
    <source>
        <dbReference type="Proteomes" id="UP000018542"/>
    </source>
</evidence>